<reference evidence="3 4" key="1">
    <citation type="submission" date="2012-05" db="EMBL/GenBank/DDBJ databases">
        <title>Recombination and specialization in a pathogen metapopulation.</title>
        <authorList>
            <person name="Gardiner A."/>
            <person name="Kemen E."/>
            <person name="Schultz-Larsen T."/>
            <person name="MacLean D."/>
            <person name="Van Oosterhout C."/>
            <person name="Jones J.D.G."/>
        </authorList>
    </citation>
    <scope>NUCLEOTIDE SEQUENCE [LARGE SCALE GENOMIC DNA]</scope>
    <source>
        <strain evidence="3 4">Ac Nc2</strain>
    </source>
</reference>
<dbReference type="InterPro" id="IPR000270">
    <property type="entry name" value="PB1_dom"/>
</dbReference>
<dbReference type="InParanoid" id="A0A024GHP7"/>
<dbReference type="Gene3D" id="3.10.20.90">
    <property type="entry name" value="Phosphatidylinositol 3-kinase Catalytic Subunit, Chain A, domain 1"/>
    <property type="match status" value="1"/>
</dbReference>
<feature type="compositionally biased region" description="Acidic residues" evidence="1">
    <location>
        <begin position="195"/>
        <end position="223"/>
    </location>
</feature>
<dbReference type="AlphaFoldDB" id="A0A024GHP7"/>
<evidence type="ECO:0000256" key="1">
    <source>
        <dbReference type="SAM" id="MobiDB-lite"/>
    </source>
</evidence>
<evidence type="ECO:0000259" key="2">
    <source>
        <dbReference type="Pfam" id="PF00564"/>
    </source>
</evidence>
<feature type="compositionally biased region" description="Polar residues" evidence="1">
    <location>
        <begin position="232"/>
        <end position="248"/>
    </location>
</feature>
<dbReference type="SUPFAM" id="SSF54277">
    <property type="entry name" value="CAD &amp; PB1 domains"/>
    <property type="match status" value="1"/>
</dbReference>
<sequence length="248" mass="28256">MFYQIVYRQSKYEIVLPETEAFDFDHLKTHIVEAFLELTKRWRVMYLDDEHEAITISSNEELREAYHVQMESSSLKTVKLFLIPQPSIGDRFHGLSNSLAKLILVAKNGTLASANRCAGIGRDTLYSSTKHTKNLVQRSKAEISLRMSRLSSYLRKPALRPSYKKLSSDVSTLSCDKAVDKSQTLRQQTFRLSIEPEEEPVESMEAEVQDDQPEPNSDVDTDCDSEHEVEPSNASTSWNQSILSLTYA</sequence>
<name>A0A024GHP7_9STRA</name>
<dbReference type="Pfam" id="PF00564">
    <property type="entry name" value="PB1"/>
    <property type="match status" value="1"/>
</dbReference>
<evidence type="ECO:0000313" key="4">
    <source>
        <dbReference type="Proteomes" id="UP000053237"/>
    </source>
</evidence>
<organism evidence="3 4">
    <name type="scientific">Albugo candida</name>
    <dbReference type="NCBI Taxonomy" id="65357"/>
    <lineage>
        <taxon>Eukaryota</taxon>
        <taxon>Sar</taxon>
        <taxon>Stramenopiles</taxon>
        <taxon>Oomycota</taxon>
        <taxon>Peronosporomycetes</taxon>
        <taxon>Albuginales</taxon>
        <taxon>Albuginaceae</taxon>
        <taxon>Albugo</taxon>
    </lineage>
</organism>
<keyword evidence="4" id="KW-1185">Reference proteome</keyword>
<gene>
    <name evidence="3" type="ORF">BN9_069540</name>
</gene>
<dbReference type="Proteomes" id="UP000053237">
    <property type="component" value="Unassembled WGS sequence"/>
</dbReference>
<evidence type="ECO:0000313" key="3">
    <source>
        <dbReference type="EMBL" id="CCI46026.1"/>
    </source>
</evidence>
<feature type="region of interest" description="Disordered" evidence="1">
    <location>
        <begin position="190"/>
        <end position="248"/>
    </location>
</feature>
<feature type="domain" description="PB1" evidence="2">
    <location>
        <begin position="23"/>
        <end position="83"/>
    </location>
</feature>
<accession>A0A024GHP7</accession>
<dbReference type="EMBL" id="CAIX01000115">
    <property type="protein sequence ID" value="CCI46026.1"/>
    <property type="molecule type" value="Genomic_DNA"/>
</dbReference>
<comment type="caution">
    <text evidence="3">The sequence shown here is derived from an EMBL/GenBank/DDBJ whole genome shotgun (WGS) entry which is preliminary data.</text>
</comment>
<proteinExistence type="predicted"/>
<protein>
    <recommendedName>
        <fullName evidence="2">PB1 domain-containing protein</fullName>
    </recommendedName>
</protein>